<feature type="domain" description="Peptidase S54 rhomboid" evidence="7">
    <location>
        <begin position="81"/>
        <end position="237"/>
    </location>
</feature>
<dbReference type="GO" id="GO:0004252">
    <property type="term" value="F:serine-type endopeptidase activity"/>
    <property type="evidence" value="ECO:0007669"/>
    <property type="project" value="InterPro"/>
</dbReference>
<keyword evidence="3 6" id="KW-1133">Transmembrane helix</keyword>
<feature type="transmembrane region" description="Helical" evidence="6">
    <location>
        <begin position="122"/>
        <end position="141"/>
    </location>
</feature>
<evidence type="ECO:0000256" key="4">
    <source>
        <dbReference type="ARBA" id="ARBA00023136"/>
    </source>
</evidence>
<name>A0A226CYM1_FOLCA</name>
<evidence type="ECO:0000256" key="2">
    <source>
        <dbReference type="ARBA" id="ARBA00022692"/>
    </source>
</evidence>
<evidence type="ECO:0000256" key="6">
    <source>
        <dbReference type="SAM" id="Phobius"/>
    </source>
</evidence>
<keyword evidence="4 6" id="KW-0472">Membrane</keyword>
<dbReference type="AlphaFoldDB" id="A0A226CYM1"/>
<keyword evidence="8" id="KW-0378">Hydrolase</keyword>
<keyword evidence="9" id="KW-1185">Reference proteome</keyword>
<organism evidence="8 9">
    <name type="scientific">Folsomia candida</name>
    <name type="common">Springtail</name>
    <dbReference type="NCBI Taxonomy" id="158441"/>
    <lineage>
        <taxon>Eukaryota</taxon>
        <taxon>Metazoa</taxon>
        <taxon>Ecdysozoa</taxon>
        <taxon>Arthropoda</taxon>
        <taxon>Hexapoda</taxon>
        <taxon>Collembola</taxon>
        <taxon>Entomobryomorpha</taxon>
        <taxon>Isotomoidea</taxon>
        <taxon>Isotomidae</taxon>
        <taxon>Proisotominae</taxon>
        <taxon>Folsomia</taxon>
    </lineage>
</organism>
<dbReference type="GO" id="GO:0016020">
    <property type="term" value="C:membrane"/>
    <property type="evidence" value="ECO:0007669"/>
    <property type="project" value="UniProtKB-SubCell"/>
</dbReference>
<comment type="subcellular location">
    <subcellularLocation>
        <location evidence="1">Membrane</location>
        <topology evidence="1">Multi-pass membrane protein</topology>
    </subcellularLocation>
</comment>
<proteinExistence type="predicted"/>
<keyword evidence="8" id="KW-0645">Protease</keyword>
<dbReference type="Gene3D" id="1.20.1540.10">
    <property type="entry name" value="Rhomboid-like"/>
    <property type="match status" value="1"/>
</dbReference>
<evidence type="ECO:0000256" key="5">
    <source>
        <dbReference type="SAM" id="MobiDB-lite"/>
    </source>
</evidence>
<dbReference type="Proteomes" id="UP000198287">
    <property type="component" value="Unassembled WGS sequence"/>
</dbReference>
<gene>
    <name evidence="8" type="ORF">Fcan01_27608</name>
</gene>
<dbReference type="EMBL" id="LNIX01000054">
    <property type="protein sequence ID" value="OXA37638.1"/>
    <property type="molecule type" value="Genomic_DNA"/>
</dbReference>
<sequence length="513" mass="57299">MDATGYPNNVEPARRWYPLRPHHPNLHPIDVNNNNNLAPRGRVMDPSNSPVSGLLIYYGSDYTGITSEGMVSASWGAVIGKGQIWRLLIAHFFNFQKVPLWVNCFALITIGRYLERKVQKGALLVIIQTVGVLSNLLYVLLNSFFCSSVQGNEQTYGFNSINYALRFWLVYIQEPRNFEAGQLFGFWNNLPIVWQPWPIILDILLLKFLEMENPGFCVASSVVGIMVGVVLTWLVWRFPPELWQNLGGDEDEVGPDDDADDAPQPMAVTRHSSTTTSVSRTTLRSPPPPPPFTPSASPRIQPEMETVSSFQTLNDVMQNIHDLASDSVFITIIKMINFVLKVVVICTKEPKPRNNDEPDLIFGCIPVHLPDCCVAWVPLLETILFEVFILDRCVIGSIIGVICALPFPTVAKYLGDWVLVKMHARRRSIYTLTTNNSMHNMAVGSGFVVNDEENNNNEIGRGLSAPAVLGGNIRRRHSPIEVELVQRGNALNLGLNSSSESDSGEEEIVEVWN</sequence>
<protein>
    <submittedName>
        <fullName evidence="8">Rhomboid-like protease 2</fullName>
    </submittedName>
</protein>
<evidence type="ECO:0000313" key="8">
    <source>
        <dbReference type="EMBL" id="OXA37638.1"/>
    </source>
</evidence>
<dbReference type="SUPFAM" id="SSF144091">
    <property type="entry name" value="Rhomboid-like"/>
    <property type="match status" value="1"/>
</dbReference>
<feature type="transmembrane region" description="Helical" evidence="6">
    <location>
        <begin position="216"/>
        <end position="236"/>
    </location>
</feature>
<evidence type="ECO:0000256" key="1">
    <source>
        <dbReference type="ARBA" id="ARBA00004141"/>
    </source>
</evidence>
<dbReference type="GO" id="GO:0006508">
    <property type="term" value="P:proteolysis"/>
    <property type="evidence" value="ECO:0007669"/>
    <property type="project" value="UniProtKB-KW"/>
</dbReference>
<evidence type="ECO:0000256" key="3">
    <source>
        <dbReference type="ARBA" id="ARBA00022989"/>
    </source>
</evidence>
<feature type="compositionally biased region" description="Acidic residues" evidence="5">
    <location>
        <begin position="248"/>
        <end position="261"/>
    </location>
</feature>
<accession>A0A226CYM1</accession>
<evidence type="ECO:0000259" key="7">
    <source>
        <dbReference type="Pfam" id="PF01694"/>
    </source>
</evidence>
<reference evidence="8 9" key="1">
    <citation type="submission" date="2015-12" db="EMBL/GenBank/DDBJ databases">
        <title>The genome of Folsomia candida.</title>
        <authorList>
            <person name="Faddeeva A."/>
            <person name="Derks M.F."/>
            <person name="Anvar Y."/>
            <person name="Smit S."/>
            <person name="Van Straalen N."/>
            <person name="Roelofs D."/>
        </authorList>
    </citation>
    <scope>NUCLEOTIDE SEQUENCE [LARGE SCALE GENOMIC DNA]</scope>
    <source>
        <strain evidence="8 9">VU population</strain>
        <tissue evidence="8">Whole body</tissue>
    </source>
</reference>
<dbReference type="InterPro" id="IPR035952">
    <property type="entry name" value="Rhomboid-like_sf"/>
</dbReference>
<dbReference type="Pfam" id="PF01694">
    <property type="entry name" value="Rhomboid"/>
    <property type="match status" value="1"/>
</dbReference>
<dbReference type="InterPro" id="IPR022764">
    <property type="entry name" value="Peptidase_S54_rhomboid_dom"/>
</dbReference>
<feature type="compositionally biased region" description="Low complexity" evidence="5">
    <location>
        <begin position="269"/>
        <end position="284"/>
    </location>
</feature>
<dbReference type="OrthoDB" id="10257275at2759"/>
<evidence type="ECO:0000313" key="9">
    <source>
        <dbReference type="Proteomes" id="UP000198287"/>
    </source>
</evidence>
<keyword evidence="2 6" id="KW-0812">Transmembrane</keyword>
<feature type="region of interest" description="Disordered" evidence="5">
    <location>
        <begin position="247"/>
        <end position="300"/>
    </location>
</feature>
<comment type="caution">
    <text evidence="8">The sequence shown here is derived from an EMBL/GenBank/DDBJ whole genome shotgun (WGS) entry which is preliminary data.</text>
</comment>